<protein>
    <submittedName>
        <fullName evidence="6">Zn-dependent hydrolase</fullName>
    </submittedName>
</protein>
<dbReference type="GO" id="GO:0046872">
    <property type="term" value="F:metal ion binding"/>
    <property type="evidence" value="ECO:0007669"/>
    <property type="project" value="UniProtKB-KW"/>
</dbReference>
<keyword evidence="2 6" id="KW-0378">Hydrolase</keyword>
<name>A0A2T1LYD5_9CHRO</name>
<dbReference type="OrthoDB" id="9808195at2"/>
<dbReference type="PIRSF" id="PIRSF001235">
    <property type="entry name" value="Amidase_carbamoylase"/>
    <property type="match status" value="1"/>
</dbReference>
<keyword evidence="7" id="KW-1185">Reference proteome</keyword>
<evidence type="ECO:0000256" key="4">
    <source>
        <dbReference type="PIRSR" id="PIRSR001235-2"/>
    </source>
</evidence>
<dbReference type="SUPFAM" id="SSF55031">
    <property type="entry name" value="Bacterial exopeptidase dimerisation domain"/>
    <property type="match status" value="1"/>
</dbReference>
<proteinExistence type="inferred from homology"/>
<keyword evidence="3" id="KW-0862">Zinc</keyword>
<feature type="binding site" evidence="4">
    <location>
        <position position="277"/>
    </location>
    <ligand>
        <name>allantoate</name>
        <dbReference type="ChEBI" id="CHEBI:17536"/>
    </ligand>
</feature>
<evidence type="ECO:0000313" key="7">
    <source>
        <dbReference type="Proteomes" id="UP000239001"/>
    </source>
</evidence>
<dbReference type="PANTHER" id="PTHR32494">
    <property type="entry name" value="ALLANTOATE DEIMINASE-RELATED"/>
    <property type="match status" value="1"/>
</dbReference>
<dbReference type="CDD" id="cd03884">
    <property type="entry name" value="M20_bAS"/>
    <property type="match status" value="1"/>
</dbReference>
<dbReference type="PANTHER" id="PTHR32494:SF5">
    <property type="entry name" value="ALLANTOATE AMIDOHYDROLASE"/>
    <property type="match status" value="1"/>
</dbReference>
<dbReference type="InterPro" id="IPR002933">
    <property type="entry name" value="Peptidase_M20"/>
</dbReference>
<feature type="binding site" evidence="3">
    <location>
        <position position="88"/>
    </location>
    <ligand>
        <name>Zn(2+)</name>
        <dbReference type="ChEBI" id="CHEBI:29105"/>
        <label>1</label>
    </ligand>
</feature>
<dbReference type="SUPFAM" id="SSF53187">
    <property type="entry name" value="Zn-dependent exopeptidases"/>
    <property type="match status" value="1"/>
</dbReference>
<comment type="similarity">
    <text evidence="1">Belongs to the peptidase M20 family.</text>
</comment>
<accession>A0A2T1LYD5</accession>
<feature type="binding site" evidence="3">
    <location>
        <position position="99"/>
    </location>
    <ligand>
        <name>Zn(2+)</name>
        <dbReference type="ChEBI" id="CHEBI:29105"/>
        <label>1</label>
    </ligand>
</feature>
<keyword evidence="3" id="KW-0479">Metal-binding</keyword>
<feature type="binding site" evidence="3">
    <location>
        <position position="134"/>
    </location>
    <ligand>
        <name>Zn(2+)</name>
        <dbReference type="ChEBI" id="CHEBI:29105"/>
        <label>2</label>
    </ligand>
</feature>
<evidence type="ECO:0000256" key="1">
    <source>
        <dbReference type="ARBA" id="ARBA00006153"/>
    </source>
</evidence>
<comment type="cofactor">
    <cofactor evidence="3">
        <name>Zn(2+)</name>
        <dbReference type="ChEBI" id="CHEBI:29105"/>
    </cofactor>
    <text evidence="3">Binds 2 Zn(2+) ions per subunit.</text>
</comment>
<organism evidence="6 7">
    <name type="scientific">Aphanothece hegewaldii CCALA 016</name>
    <dbReference type="NCBI Taxonomy" id="2107694"/>
    <lineage>
        <taxon>Bacteria</taxon>
        <taxon>Bacillati</taxon>
        <taxon>Cyanobacteriota</taxon>
        <taxon>Cyanophyceae</taxon>
        <taxon>Oscillatoriophycideae</taxon>
        <taxon>Chroococcales</taxon>
        <taxon>Aphanothecaceae</taxon>
        <taxon>Aphanothece</taxon>
    </lineage>
</organism>
<feature type="binding site" evidence="3">
    <location>
        <position position="193"/>
    </location>
    <ligand>
        <name>Zn(2+)</name>
        <dbReference type="ChEBI" id="CHEBI:29105"/>
        <label>1</label>
    </ligand>
</feature>
<reference evidence="6 7" key="2">
    <citation type="submission" date="2018-03" db="EMBL/GenBank/DDBJ databases">
        <authorList>
            <person name="Keele B.F."/>
        </authorList>
    </citation>
    <scope>NUCLEOTIDE SEQUENCE [LARGE SCALE GENOMIC DNA]</scope>
    <source>
        <strain evidence="6 7">CCALA 016</strain>
    </source>
</reference>
<dbReference type="InterPro" id="IPR036264">
    <property type="entry name" value="Bact_exopeptidase_dim_dom"/>
</dbReference>
<sequence>MVSSIVKPIVINSDRLLKSIEDLAKIGHLSDGGVCRIAFTPEDLAARNLIQSWMIETGMSVRIDTAGNMIGTYQGKYPQASTLSTGSHIDTVPNGGRYDGAYGVLAGIEVVRVLHEADIRLNHSIEVIVFADEESTMIGSKAMVGKIVNDPNYYTHVDGRDIQTCLEYIGGNWHKIDQARRTNQEMAAFVELHVEQGPVLESMDKKIGVVQGIVGQRRYVITVTGHSSHAGSTPMNMRSDALVAASLIILAVNRIGNTPGQQVATVGKMQVSPNAPNVIPGIVEMSLDIRDLSNEHLDHLMAELIQEIEAIATRTQTQIKLEPCLRNEPAPAASNIQQTIAKICEDFGFSYTYLPSRASHDAQEMANLTDMGMIFVPSIAGISHAQTEYTSPEQCVEGANVLLHTFLRLDQHYSIL</sequence>
<dbReference type="Pfam" id="PF01546">
    <property type="entry name" value="Peptidase_M20"/>
    <property type="match status" value="1"/>
</dbReference>
<dbReference type="Gene3D" id="3.40.630.10">
    <property type="entry name" value="Zn peptidases"/>
    <property type="match status" value="1"/>
</dbReference>
<dbReference type="RefSeq" id="WP_106456654.1">
    <property type="nucleotide sequence ID" value="NZ_PXOH01000008.1"/>
</dbReference>
<gene>
    <name evidence="6" type="ORF">C7H19_09565</name>
</gene>
<feature type="binding site" evidence="3">
    <location>
        <position position="99"/>
    </location>
    <ligand>
        <name>Zn(2+)</name>
        <dbReference type="ChEBI" id="CHEBI:29105"/>
        <label>2</label>
    </ligand>
</feature>
<evidence type="ECO:0000259" key="5">
    <source>
        <dbReference type="Pfam" id="PF07687"/>
    </source>
</evidence>
<dbReference type="GO" id="GO:0016813">
    <property type="term" value="F:hydrolase activity, acting on carbon-nitrogen (but not peptide) bonds, in linear amidines"/>
    <property type="evidence" value="ECO:0007669"/>
    <property type="project" value="InterPro"/>
</dbReference>
<dbReference type="NCBIfam" id="TIGR01879">
    <property type="entry name" value="hydantase"/>
    <property type="match status" value="1"/>
</dbReference>
<dbReference type="AlphaFoldDB" id="A0A2T1LYD5"/>
<dbReference type="Pfam" id="PF07687">
    <property type="entry name" value="M20_dimer"/>
    <property type="match status" value="1"/>
</dbReference>
<reference evidence="6 7" key="1">
    <citation type="submission" date="2018-03" db="EMBL/GenBank/DDBJ databases">
        <title>The ancient ancestry and fast evolution of plastids.</title>
        <authorList>
            <person name="Moore K.R."/>
            <person name="Magnabosco C."/>
            <person name="Momper L."/>
            <person name="Gold D.A."/>
            <person name="Bosak T."/>
            <person name="Fournier G.P."/>
        </authorList>
    </citation>
    <scope>NUCLEOTIDE SEQUENCE [LARGE SCALE GENOMIC DNA]</scope>
    <source>
        <strain evidence="6 7">CCALA 016</strain>
    </source>
</reference>
<evidence type="ECO:0000256" key="2">
    <source>
        <dbReference type="ARBA" id="ARBA00022801"/>
    </source>
</evidence>
<dbReference type="InterPro" id="IPR010158">
    <property type="entry name" value="Amidase_Cbmase"/>
</dbReference>
<feature type="binding site" evidence="4">
    <location>
        <position position="290"/>
    </location>
    <ligand>
        <name>allantoate</name>
        <dbReference type="ChEBI" id="CHEBI:17536"/>
    </ligand>
</feature>
<dbReference type="Proteomes" id="UP000239001">
    <property type="component" value="Unassembled WGS sequence"/>
</dbReference>
<feature type="binding site" evidence="4">
    <location>
        <position position="218"/>
    </location>
    <ligand>
        <name>allantoate</name>
        <dbReference type="ChEBI" id="CHEBI:17536"/>
    </ligand>
</feature>
<evidence type="ECO:0000313" key="6">
    <source>
        <dbReference type="EMBL" id="PSF37412.1"/>
    </source>
</evidence>
<comment type="caution">
    <text evidence="6">The sequence shown here is derived from an EMBL/GenBank/DDBJ whole genome shotgun (WGS) entry which is preliminary data.</text>
</comment>
<dbReference type="Gene3D" id="3.30.70.360">
    <property type="match status" value="1"/>
</dbReference>
<dbReference type="InterPro" id="IPR011650">
    <property type="entry name" value="Peptidase_M20_dimer"/>
</dbReference>
<feature type="binding site" evidence="3">
    <location>
        <position position="384"/>
    </location>
    <ligand>
        <name>Zn(2+)</name>
        <dbReference type="ChEBI" id="CHEBI:29105"/>
        <label>2</label>
    </ligand>
</feature>
<dbReference type="NCBIfam" id="NF006771">
    <property type="entry name" value="PRK09290.1-5"/>
    <property type="match status" value="1"/>
</dbReference>
<dbReference type="EMBL" id="PXOH01000008">
    <property type="protein sequence ID" value="PSF37412.1"/>
    <property type="molecule type" value="Genomic_DNA"/>
</dbReference>
<feature type="domain" description="Peptidase M20 dimerisation" evidence="5">
    <location>
        <begin position="215"/>
        <end position="312"/>
    </location>
</feature>
<evidence type="ECO:0000256" key="3">
    <source>
        <dbReference type="PIRSR" id="PIRSR001235-1"/>
    </source>
</evidence>